<dbReference type="SMART" id="SM00744">
    <property type="entry name" value="RINGv"/>
    <property type="match status" value="1"/>
</dbReference>
<protein>
    <submittedName>
        <fullName evidence="6">Uncharacterized protein</fullName>
    </submittedName>
</protein>
<organism evidence="6 7">
    <name type="scientific">Cryptosporidium ubiquitum</name>
    <dbReference type="NCBI Taxonomy" id="857276"/>
    <lineage>
        <taxon>Eukaryota</taxon>
        <taxon>Sar</taxon>
        <taxon>Alveolata</taxon>
        <taxon>Apicomplexa</taxon>
        <taxon>Conoidasida</taxon>
        <taxon>Coccidia</taxon>
        <taxon>Eucoccidiorida</taxon>
        <taxon>Eimeriorina</taxon>
        <taxon>Cryptosporidiidae</taxon>
        <taxon>Cryptosporidium</taxon>
    </lineage>
</organism>
<dbReference type="PROSITE" id="PS50006">
    <property type="entry name" value="FHA_DOMAIN"/>
    <property type="match status" value="1"/>
</dbReference>
<dbReference type="AlphaFoldDB" id="A0A1J4MPR0"/>
<evidence type="ECO:0000313" key="7">
    <source>
        <dbReference type="Proteomes" id="UP000186176"/>
    </source>
</evidence>
<reference evidence="6 7" key="1">
    <citation type="submission" date="2016-10" db="EMBL/GenBank/DDBJ databases">
        <title>Reductive evolution of mitochondrial metabolism and differential evolution of invasion-related proteins in Cryptosporidium.</title>
        <authorList>
            <person name="Liu S."/>
            <person name="Roellig D.M."/>
            <person name="Guo Y."/>
            <person name="Li N."/>
            <person name="Frace M.A."/>
            <person name="Tang K."/>
            <person name="Zhang L."/>
            <person name="Feng Y."/>
            <person name="Xiao L."/>
        </authorList>
    </citation>
    <scope>NUCLEOTIDE SEQUENCE [LARGE SCALE GENOMIC DNA]</scope>
    <source>
        <strain evidence="6">39726</strain>
    </source>
</reference>
<dbReference type="OrthoDB" id="264354at2759"/>
<dbReference type="EMBL" id="LRBP01000006">
    <property type="protein sequence ID" value="OII74972.1"/>
    <property type="molecule type" value="Genomic_DNA"/>
</dbReference>
<comment type="caution">
    <text evidence="6">The sequence shown here is derived from an EMBL/GenBank/DDBJ whole genome shotgun (WGS) entry which is preliminary data.</text>
</comment>
<dbReference type="Gene3D" id="2.60.200.20">
    <property type="match status" value="1"/>
</dbReference>
<dbReference type="PANTHER" id="PTHR46210">
    <property type="entry name" value="FHA DOMAIN-CONTAINING PROTEIN"/>
    <property type="match status" value="1"/>
</dbReference>
<keyword evidence="7" id="KW-1185">Reference proteome</keyword>
<evidence type="ECO:0000256" key="1">
    <source>
        <dbReference type="ARBA" id="ARBA00022723"/>
    </source>
</evidence>
<evidence type="ECO:0000256" key="2">
    <source>
        <dbReference type="ARBA" id="ARBA00022771"/>
    </source>
</evidence>
<gene>
    <name evidence="6" type="ORF">cubi_03082</name>
</gene>
<dbReference type="InterPro" id="IPR000253">
    <property type="entry name" value="FHA_dom"/>
</dbReference>
<feature type="domain" description="FHA" evidence="4">
    <location>
        <begin position="548"/>
        <end position="601"/>
    </location>
</feature>
<dbReference type="SUPFAM" id="SSF49879">
    <property type="entry name" value="SMAD/FHA domain"/>
    <property type="match status" value="1"/>
</dbReference>
<accession>A0A1J4MPR0</accession>
<dbReference type="InterPro" id="IPR013083">
    <property type="entry name" value="Znf_RING/FYVE/PHD"/>
</dbReference>
<name>A0A1J4MPR0_9CRYT</name>
<dbReference type="Gene3D" id="3.30.40.10">
    <property type="entry name" value="Zinc/RING finger domain, C3HC4 (zinc finger)"/>
    <property type="match status" value="1"/>
</dbReference>
<evidence type="ECO:0000259" key="5">
    <source>
        <dbReference type="PROSITE" id="PS51292"/>
    </source>
</evidence>
<dbReference type="GeneID" id="39979874"/>
<dbReference type="InterPro" id="IPR008984">
    <property type="entry name" value="SMAD_FHA_dom_sf"/>
</dbReference>
<sequence length="729" mass="81707">MRFSSKGSGISVLIESTTSSGESHGLYDYEKKTKFNQTLSIDDTKCSYIIFLENETGQLIVQPEFDNNLKFHENLHQESAQNLRCGSNGVIISNIQDFGKEFVPVLRLYLLKNSWFVEVIKDINRQLRTSNTCFNQPQPPSVSGYSMDLFFRSMPKSGSSKGRNHYKEDNKVWLVAPKTSPGIPLIKGDLLKFGRCKMLIHDIINTSSVAKEELSKAPFLPLIGHQDFQTNLESFLHVSPSAEAGKEPEILACSKARAIEKALAIYSKDDIKSVSNLPGDSLVECEDVTTNFISSGSISNNATHEDLNFQTFHEESYRTIQIENCGSSGINPGVETQIQDKYEQIVNCEKQKSKVIRCCRICLFDDGDSFADANEPLNPLICPCDCKGSMQYVHLQCLRTWLESRLEIPPEWFLHTERGSSTPGNFLGNSIQVQGGTENFSQLHFRDRMKFKVINLLKRWASRFSGYNSKVNSPACLHLKKFECELCKVYFPTQLRLVNNDGSGSAFIPLFRVPRPRFPYLVLVPLEGDFSSKIGQIVVSFGGAGTSVCIGRGHNSDIRLGEISVSRSHAQFQHCYFSGSYQICLSDVKSKFGSLVEFTRPIKLGKENLSVQIGKTLVSFKTFKSTGSASNILPFFSGCIGRRMTACDAQEFKSKDQKIKKSVNLTFDSSSELGFGDSVLINSLANVSNTIDNRLEDSNYLEEDIKQLNHFGNVSNHRVPQRHSYIFEP</sequence>
<dbReference type="PROSITE" id="PS51292">
    <property type="entry name" value="ZF_RING_CH"/>
    <property type="match status" value="1"/>
</dbReference>
<dbReference type="Pfam" id="PF00498">
    <property type="entry name" value="FHA"/>
    <property type="match status" value="1"/>
</dbReference>
<keyword evidence="3" id="KW-0862">Zinc</keyword>
<evidence type="ECO:0000256" key="3">
    <source>
        <dbReference type="ARBA" id="ARBA00022833"/>
    </source>
</evidence>
<dbReference type="GO" id="GO:0008270">
    <property type="term" value="F:zinc ion binding"/>
    <property type="evidence" value="ECO:0007669"/>
    <property type="project" value="UniProtKB-KW"/>
</dbReference>
<dbReference type="PANTHER" id="PTHR46210:SF1">
    <property type="entry name" value="FHA DOMAIN-CONTAINING PROTEIN"/>
    <property type="match status" value="1"/>
</dbReference>
<dbReference type="SUPFAM" id="SSF57850">
    <property type="entry name" value="RING/U-box"/>
    <property type="match status" value="1"/>
</dbReference>
<evidence type="ECO:0000313" key="6">
    <source>
        <dbReference type="EMBL" id="OII74972.1"/>
    </source>
</evidence>
<dbReference type="VEuPathDB" id="CryptoDB:cubi_03082"/>
<feature type="domain" description="RING-CH-type" evidence="5">
    <location>
        <begin position="351"/>
        <end position="420"/>
    </location>
</feature>
<keyword evidence="1" id="KW-0479">Metal-binding</keyword>
<dbReference type="RefSeq" id="XP_028876102.1">
    <property type="nucleotide sequence ID" value="XM_029020095.1"/>
</dbReference>
<dbReference type="Proteomes" id="UP000186176">
    <property type="component" value="Unassembled WGS sequence"/>
</dbReference>
<keyword evidence="2" id="KW-0863">Zinc-finger</keyword>
<evidence type="ECO:0000259" key="4">
    <source>
        <dbReference type="PROSITE" id="PS50006"/>
    </source>
</evidence>
<dbReference type="Pfam" id="PF12906">
    <property type="entry name" value="RINGv"/>
    <property type="match status" value="1"/>
</dbReference>
<dbReference type="CDD" id="cd00060">
    <property type="entry name" value="FHA"/>
    <property type="match status" value="1"/>
</dbReference>
<dbReference type="CDD" id="cd16495">
    <property type="entry name" value="RING_CH-C4HC3_MARCH"/>
    <property type="match status" value="1"/>
</dbReference>
<proteinExistence type="predicted"/>
<dbReference type="InterPro" id="IPR011016">
    <property type="entry name" value="Znf_RING-CH"/>
</dbReference>